<evidence type="ECO:0000256" key="2">
    <source>
        <dbReference type="ARBA" id="ARBA00022490"/>
    </source>
</evidence>
<dbReference type="InterPro" id="IPR004087">
    <property type="entry name" value="KH_dom"/>
</dbReference>
<dbReference type="InterPro" id="IPR015946">
    <property type="entry name" value="KH_dom-like_a/b"/>
</dbReference>
<feature type="compositionally biased region" description="Low complexity" evidence="8">
    <location>
        <begin position="408"/>
        <end position="419"/>
    </location>
</feature>
<dbReference type="NCBIfam" id="TIGR01953">
    <property type="entry name" value="NusA"/>
    <property type="match status" value="1"/>
</dbReference>
<dbReference type="HAMAP" id="MF_00945_B">
    <property type="entry name" value="NusA_B"/>
    <property type="match status" value="1"/>
</dbReference>
<dbReference type="KEGG" id="pbu:L21SP3_02024"/>
<dbReference type="InterPro" id="IPR036555">
    <property type="entry name" value="NusA_N_sf"/>
</dbReference>
<dbReference type="SMART" id="SM00316">
    <property type="entry name" value="S1"/>
    <property type="match status" value="1"/>
</dbReference>
<dbReference type="AlphaFoldDB" id="A0A1Q2HSG1"/>
<dbReference type="FunFam" id="3.30.300.20:FF:000005">
    <property type="entry name" value="Transcription termination/antitermination protein NusA"/>
    <property type="match status" value="1"/>
</dbReference>
<dbReference type="GO" id="GO:0006353">
    <property type="term" value="P:DNA-templated transcription termination"/>
    <property type="evidence" value="ECO:0007669"/>
    <property type="project" value="UniProtKB-UniRule"/>
</dbReference>
<dbReference type="Gene3D" id="3.30.300.20">
    <property type="match status" value="2"/>
</dbReference>
<keyword evidence="5 7" id="KW-0805">Transcription regulation</keyword>
<dbReference type="EMBL" id="CP019633">
    <property type="protein sequence ID" value="AQQ10196.1"/>
    <property type="molecule type" value="Genomic_DNA"/>
</dbReference>
<feature type="region of interest" description="Disordered" evidence="8">
    <location>
        <begin position="379"/>
        <end position="419"/>
    </location>
</feature>
<dbReference type="InterPro" id="IPR010213">
    <property type="entry name" value="TF_NusA"/>
</dbReference>
<dbReference type="GO" id="GO:0005829">
    <property type="term" value="C:cytosol"/>
    <property type="evidence" value="ECO:0007669"/>
    <property type="project" value="TreeGrafter"/>
</dbReference>
<dbReference type="SUPFAM" id="SSF54814">
    <property type="entry name" value="Prokaryotic type KH domain (KH-domain type II)"/>
    <property type="match status" value="2"/>
</dbReference>
<dbReference type="SUPFAM" id="SSF50249">
    <property type="entry name" value="Nucleic acid-binding proteins"/>
    <property type="match status" value="1"/>
</dbReference>
<dbReference type="GO" id="GO:0031564">
    <property type="term" value="P:transcription antitermination"/>
    <property type="evidence" value="ECO:0007669"/>
    <property type="project" value="UniProtKB-UniRule"/>
</dbReference>
<dbReference type="CDD" id="cd04455">
    <property type="entry name" value="S1_NusA"/>
    <property type="match status" value="1"/>
</dbReference>
<dbReference type="PANTHER" id="PTHR22648">
    <property type="entry name" value="TRANSCRIPTION TERMINATION FACTOR NUSA"/>
    <property type="match status" value="1"/>
</dbReference>
<keyword evidence="2 7" id="KW-0963">Cytoplasm</keyword>
<evidence type="ECO:0000256" key="4">
    <source>
        <dbReference type="ARBA" id="ARBA00022884"/>
    </source>
</evidence>
<comment type="function">
    <text evidence="7">Participates in both transcription termination and antitermination.</text>
</comment>
<evidence type="ECO:0000256" key="3">
    <source>
        <dbReference type="ARBA" id="ARBA00022814"/>
    </source>
</evidence>
<dbReference type="CDD" id="cd22529">
    <property type="entry name" value="KH-II_NusA_rpt2"/>
    <property type="match status" value="1"/>
</dbReference>
<dbReference type="InterPro" id="IPR030842">
    <property type="entry name" value="TF_NusA_bacterial"/>
</dbReference>
<comment type="similarity">
    <text evidence="7">Belongs to the NusA family.</text>
</comment>
<dbReference type="InterPro" id="IPR025249">
    <property type="entry name" value="TF_NusA_KH_1st"/>
</dbReference>
<dbReference type="InterPro" id="IPR012340">
    <property type="entry name" value="NA-bd_OB-fold"/>
</dbReference>
<evidence type="ECO:0000313" key="11">
    <source>
        <dbReference type="Proteomes" id="UP000188273"/>
    </source>
</evidence>
<dbReference type="InterPro" id="IPR058582">
    <property type="entry name" value="KH_NusA_2nd"/>
</dbReference>
<dbReference type="GO" id="GO:0003700">
    <property type="term" value="F:DNA-binding transcription factor activity"/>
    <property type="evidence" value="ECO:0007669"/>
    <property type="project" value="InterPro"/>
</dbReference>
<evidence type="ECO:0000256" key="1">
    <source>
        <dbReference type="ARBA" id="ARBA00022472"/>
    </source>
</evidence>
<name>A0A1Q2HSG1_9BACT</name>
<proteinExistence type="inferred from homology"/>
<dbReference type="GO" id="GO:0003723">
    <property type="term" value="F:RNA binding"/>
    <property type="evidence" value="ECO:0007669"/>
    <property type="project" value="UniProtKB-UniRule"/>
</dbReference>
<keyword evidence="3 7" id="KW-0889">Transcription antitermination</keyword>
<dbReference type="Gene3D" id="3.30.1480.10">
    <property type="entry name" value="NusA, N-terminal domain"/>
    <property type="match status" value="1"/>
</dbReference>
<organism evidence="10 11">
    <name type="scientific">Sedimentisphaera cyanobacteriorum</name>
    <dbReference type="NCBI Taxonomy" id="1940790"/>
    <lineage>
        <taxon>Bacteria</taxon>
        <taxon>Pseudomonadati</taxon>
        <taxon>Planctomycetota</taxon>
        <taxon>Phycisphaerae</taxon>
        <taxon>Sedimentisphaerales</taxon>
        <taxon>Sedimentisphaeraceae</taxon>
        <taxon>Sedimentisphaera</taxon>
    </lineage>
</organism>
<keyword evidence="6 7" id="KW-0804">Transcription</keyword>
<dbReference type="OrthoDB" id="9807233at2"/>
<dbReference type="RefSeq" id="WP_077541181.1">
    <property type="nucleotide sequence ID" value="NZ_CP019633.1"/>
</dbReference>
<dbReference type="SUPFAM" id="SSF69705">
    <property type="entry name" value="Transcription factor NusA, N-terminal domain"/>
    <property type="match status" value="1"/>
</dbReference>
<evidence type="ECO:0000313" key="10">
    <source>
        <dbReference type="EMBL" id="AQQ10196.1"/>
    </source>
</evidence>
<dbReference type="CDD" id="cd02134">
    <property type="entry name" value="KH-II_NusA_rpt1"/>
    <property type="match status" value="1"/>
</dbReference>
<evidence type="ECO:0000259" key="9">
    <source>
        <dbReference type="PROSITE" id="PS50126"/>
    </source>
</evidence>
<dbReference type="Pfam" id="PF00575">
    <property type="entry name" value="S1"/>
    <property type="match status" value="1"/>
</dbReference>
<dbReference type="PANTHER" id="PTHR22648:SF0">
    <property type="entry name" value="TRANSCRIPTION TERMINATION_ANTITERMINATION PROTEIN NUSA"/>
    <property type="match status" value="1"/>
</dbReference>
<evidence type="ECO:0000256" key="5">
    <source>
        <dbReference type="ARBA" id="ARBA00023015"/>
    </source>
</evidence>
<dbReference type="STRING" id="1940790.L21SP3_02024"/>
<dbReference type="Pfam" id="PF08529">
    <property type="entry name" value="NusA_N"/>
    <property type="match status" value="1"/>
</dbReference>
<dbReference type="SMART" id="SM00322">
    <property type="entry name" value="KH"/>
    <property type="match status" value="2"/>
</dbReference>
<dbReference type="InterPro" id="IPR009019">
    <property type="entry name" value="KH_sf_prok-type"/>
</dbReference>
<dbReference type="Gene3D" id="2.40.50.140">
    <property type="entry name" value="Nucleic acid-binding proteins"/>
    <property type="match status" value="1"/>
</dbReference>
<dbReference type="Proteomes" id="UP000188273">
    <property type="component" value="Chromosome"/>
</dbReference>
<reference evidence="11" key="1">
    <citation type="submission" date="2017-02" db="EMBL/GenBank/DDBJ databases">
        <title>Comparative genomics and description of representatives of a novel lineage of planctomycetes thriving in anoxic sediments.</title>
        <authorList>
            <person name="Spring S."/>
            <person name="Bunk B."/>
            <person name="Sproer C."/>
            <person name="Klenk H.-P."/>
        </authorList>
    </citation>
    <scope>NUCLEOTIDE SEQUENCE [LARGE SCALE GENOMIC DNA]</scope>
    <source>
        <strain evidence="11">L21-RPul-D3</strain>
    </source>
</reference>
<evidence type="ECO:0000256" key="6">
    <source>
        <dbReference type="ARBA" id="ARBA00023163"/>
    </source>
</evidence>
<dbReference type="Pfam" id="PF13184">
    <property type="entry name" value="KH_NusA_1st"/>
    <property type="match status" value="1"/>
</dbReference>
<dbReference type="FunFam" id="3.30.300.20:FF:000002">
    <property type="entry name" value="Transcription termination/antitermination protein NusA"/>
    <property type="match status" value="1"/>
</dbReference>
<dbReference type="InterPro" id="IPR003029">
    <property type="entry name" value="S1_domain"/>
</dbReference>
<evidence type="ECO:0000256" key="8">
    <source>
        <dbReference type="SAM" id="MobiDB-lite"/>
    </source>
</evidence>
<keyword evidence="11" id="KW-1185">Reference proteome</keyword>
<dbReference type="InterPro" id="IPR013735">
    <property type="entry name" value="TF_NusA_N"/>
</dbReference>
<comment type="subcellular location">
    <subcellularLocation>
        <location evidence="7">Cytoplasm</location>
    </subcellularLocation>
</comment>
<gene>
    <name evidence="7 10" type="primary">nusA</name>
    <name evidence="10" type="ORF">L21SP3_02024</name>
</gene>
<evidence type="ECO:0000256" key="7">
    <source>
        <dbReference type="HAMAP-Rule" id="MF_00945"/>
    </source>
</evidence>
<feature type="domain" description="S1 motif" evidence="9">
    <location>
        <begin position="104"/>
        <end position="170"/>
    </location>
</feature>
<sequence length="419" mass="46797">MNQELVRIIENIARDKNIDLESLFQDLETAMVSGVRKYYGVQDAEYTIHIDRTSGEITAYMDDELLDISVMGRIAAQTVKQVMIQRIKADERGSIFAEFVQRKGEIITGAVLRKERRKKIVVGLGNRVEAELPKEEQIAGENFRPGETVRALVTEVKEGTSQVRIILSRTHPDFVRRLFELEVPEIADGIVEVRSLSREAGYRTKIAVESVDDRIDPIGACVGVRGSRIKSIVDELSGEKIDIVPWSESSQAFIINAVKPAAASEITLCFELGKAVVVVPEDQLSLAIGKHGQNVRLAARLTDWDIEILTPDEYNESVDTLNSALEHLLEDEPRLVDELIALGIISLDDLDEVGSEPLVEELNFEPGLAEKVIEAAREKLKEEFPEQAENDGQAAEQKDAQQEDEQTEQQADLQENPEE</sequence>
<dbReference type="Pfam" id="PF26594">
    <property type="entry name" value="KH_NusA_2nd"/>
    <property type="match status" value="1"/>
</dbReference>
<keyword evidence="1 7" id="KW-0806">Transcription termination</keyword>
<dbReference type="PROSITE" id="PS50084">
    <property type="entry name" value="KH_TYPE_1"/>
    <property type="match status" value="1"/>
</dbReference>
<dbReference type="PROSITE" id="PS50126">
    <property type="entry name" value="S1"/>
    <property type="match status" value="1"/>
</dbReference>
<accession>A0A1Q2HSG1</accession>
<keyword evidence="4 7" id="KW-0694">RNA-binding</keyword>
<comment type="subunit">
    <text evidence="7">Monomer. Binds directly to the core enzyme of the DNA-dependent RNA polymerase and to nascent RNA.</text>
</comment>
<protein>
    <recommendedName>
        <fullName evidence="7">Transcription termination/antitermination protein NusA</fullName>
    </recommendedName>
</protein>